<name>A0ABU5EUL5_9BACT</name>
<evidence type="ECO:0000313" key="1">
    <source>
        <dbReference type="EMBL" id="MDY3558135.1"/>
    </source>
</evidence>
<accession>A0ABU5EUL5</accession>
<dbReference type="RefSeq" id="WP_320685104.1">
    <property type="nucleotide sequence ID" value="NZ_JAXBLV010000013.1"/>
</dbReference>
<dbReference type="EMBL" id="JAXBLV010000013">
    <property type="protein sequence ID" value="MDY3558135.1"/>
    <property type="molecule type" value="Genomic_DNA"/>
</dbReference>
<sequence>MTIDKLIARLEWFKGQIGGDKQVKVVDGEGEWGFMLHGEMIEDPESETGMSTKLLIDLTGEPEE</sequence>
<protein>
    <submittedName>
        <fullName evidence="1">Uncharacterized protein</fullName>
    </submittedName>
</protein>
<dbReference type="Proteomes" id="UP001272242">
    <property type="component" value="Unassembled WGS sequence"/>
</dbReference>
<keyword evidence="2" id="KW-1185">Reference proteome</keyword>
<organism evidence="1 2">
    <name type="scientific">Gemmata algarum</name>
    <dbReference type="NCBI Taxonomy" id="2975278"/>
    <lineage>
        <taxon>Bacteria</taxon>
        <taxon>Pseudomonadati</taxon>
        <taxon>Planctomycetota</taxon>
        <taxon>Planctomycetia</taxon>
        <taxon>Gemmatales</taxon>
        <taxon>Gemmataceae</taxon>
        <taxon>Gemmata</taxon>
    </lineage>
</organism>
<comment type="caution">
    <text evidence="1">The sequence shown here is derived from an EMBL/GenBank/DDBJ whole genome shotgun (WGS) entry which is preliminary data.</text>
</comment>
<reference evidence="2" key="1">
    <citation type="journal article" date="2023" name="Mar. Drugs">
        <title>Gemmata algarum, a Novel Planctomycete Isolated from an Algal Mat, Displays Antimicrobial Activity.</title>
        <authorList>
            <person name="Kumar G."/>
            <person name="Kallscheuer N."/>
            <person name="Kashif M."/>
            <person name="Ahamad S."/>
            <person name="Jagadeeshwari U."/>
            <person name="Pannikurungottu S."/>
            <person name="Haufschild T."/>
            <person name="Kabuu M."/>
            <person name="Sasikala C."/>
            <person name="Jogler C."/>
            <person name="Ramana C."/>
        </authorList>
    </citation>
    <scope>NUCLEOTIDE SEQUENCE [LARGE SCALE GENOMIC DNA]</scope>
    <source>
        <strain evidence="2">JC673</strain>
    </source>
</reference>
<evidence type="ECO:0000313" key="2">
    <source>
        <dbReference type="Proteomes" id="UP001272242"/>
    </source>
</evidence>
<gene>
    <name evidence="1" type="ORF">R5W23_000856</name>
</gene>
<proteinExistence type="predicted"/>